<evidence type="ECO:0000313" key="2">
    <source>
        <dbReference type="Proteomes" id="UP001501461"/>
    </source>
</evidence>
<gene>
    <name evidence="1" type="ORF">GCM10009720_27580</name>
</gene>
<organism evidence="1 2">
    <name type="scientific">Yaniella flava</name>
    <dbReference type="NCBI Taxonomy" id="287930"/>
    <lineage>
        <taxon>Bacteria</taxon>
        <taxon>Bacillati</taxon>
        <taxon>Actinomycetota</taxon>
        <taxon>Actinomycetes</taxon>
        <taxon>Micrococcales</taxon>
        <taxon>Micrococcaceae</taxon>
        <taxon>Yaniella</taxon>
    </lineage>
</organism>
<dbReference type="Proteomes" id="UP001501461">
    <property type="component" value="Unassembled WGS sequence"/>
</dbReference>
<reference evidence="2" key="1">
    <citation type="journal article" date="2019" name="Int. J. Syst. Evol. Microbiol.">
        <title>The Global Catalogue of Microorganisms (GCM) 10K type strain sequencing project: providing services to taxonomists for standard genome sequencing and annotation.</title>
        <authorList>
            <consortium name="The Broad Institute Genomics Platform"/>
            <consortium name="The Broad Institute Genome Sequencing Center for Infectious Disease"/>
            <person name="Wu L."/>
            <person name="Ma J."/>
        </authorList>
    </citation>
    <scope>NUCLEOTIDE SEQUENCE [LARGE SCALE GENOMIC DNA]</scope>
    <source>
        <strain evidence="2">JCM 13595</strain>
    </source>
</reference>
<dbReference type="EMBL" id="BAAAMN010000059">
    <property type="protein sequence ID" value="GAA2045158.1"/>
    <property type="molecule type" value="Genomic_DNA"/>
</dbReference>
<accession>A0ABP5GIE8</accession>
<protein>
    <submittedName>
        <fullName evidence="1">Uncharacterized protein</fullName>
    </submittedName>
</protein>
<name>A0ABP5GIE8_9MICC</name>
<dbReference type="RefSeq" id="WP_343959767.1">
    <property type="nucleotide sequence ID" value="NZ_BAAAMN010000059.1"/>
</dbReference>
<comment type="caution">
    <text evidence="1">The sequence shown here is derived from an EMBL/GenBank/DDBJ whole genome shotgun (WGS) entry which is preliminary data.</text>
</comment>
<sequence length="88" mass="9897">MAGIKNFLLVFDHSKDELLEELDFGEELELATEAYSRLERQYADDRAIDVVLVGSDSIETVKVTHANYFPGSSQRLMHDALNLYASSS</sequence>
<keyword evidence="2" id="KW-1185">Reference proteome</keyword>
<evidence type="ECO:0000313" key="1">
    <source>
        <dbReference type="EMBL" id="GAA2045158.1"/>
    </source>
</evidence>
<proteinExistence type="predicted"/>